<keyword evidence="3" id="KW-1185">Reference proteome</keyword>
<evidence type="ECO:0000313" key="3">
    <source>
        <dbReference type="Proteomes" id="UP001497516"/>
    </source>
</evidence>
<evidence type="ECO:0000313" key="2">
    <source>
        <dbReference type="EMBL" id="CAL1379081.1"/>
    </source>
</evidence>
<dbReference type="EMBL" id="OZ034816">
    <property type="protein sequence ID" value="CAL1379081.1"/>
    <property type="molecule type" value="Genomic_DNA"/>
</dbReference>
<feature type="region of interest" description="Disordered" evidence="1">
    <location>
        <begin position="20"/>
        <end position="79"/>
    </location>
</feature>
<name>A0AAV2DZI3_9ROSI</name>
<gene>
    <name evidence="2" type="ORF">LTRI10_LOCUS20624</name>
</gene>
<feature type="compositionally biased region" description="Polar residues" evidence="1">
    <location>
        <begin position="32"/>
        <end position="51"/>
    </location>
</feature>
<proteinExistence type="predicted"/>
<protein>
    <submittedName>
        <fullName evidence="2">Uncharacterized protein</fullName>
    </submittedName>
</protein>
<dbReference type="AlphaFoldDB" id="A0AAV2DZI3"/>
<evidence type="ECO:0000256" key="1">
    <source>
        <dbReference type="SAM" id="MobiDB-lite"/>
    </source>
</evidence>
<organism evidence="2 3">
    <name type="scientific">Linum trigynum</name>
    <dbReference type="NCBI Taxonomy" id="586398"/>
    <lineage>
        <taxon>Eukaryota</taxon>
        <taxon>Viridiplantae</taxon>
        <taxon>Streptophyta</taxon>
        <taxon>Embryophyta</taxon>
        <taxon>Tracheophyta</taxon>
        <taxon>Spermatophyta</taxon>
        <taxon>Magnoliopsida</taxon>
        <taxon>eudicotyledons</taxon>
        <taxon>Gunneridae</taxon>
        <taxon>Pentapetalae</taxon>
        <taxon>rosids</taxon>
        <taxon>fabids</taxon>
        <taxon>Malpighiales</taxon>
        <taxon>Linaceae</taxon>
        <taxon>Linum</taxon>
    </lineage>
</organism>
<feature type="compositionally biased region" description="Pro residues" evidence="1">
    <location>
        <begin position="52"/>
        <end position="61"/>
    </location>
</feature>
<sequence length="79" mass="8917">MPRKTTDNLLPLDPEIEKTCRRNKKQVKLGKQPTTTTRPSLNQRGQASSPVIPTPPTLPPPRDIEPVIMADEHRSIRAR</sequence>
<reference evidence="2 3" key="1">
    <citation type="submission" date="2024-04" db="EMBL/GenBank/DDBJ databases">
        <authorList>
            <person name="Fracassetti M."/>
        </authorList>
    </citation>
    <scope>NUCLEOTIDE SEQUENCE [LARGE SCALE GENOMIC DNA]</scope>
</reference>
<dbReference type="Proteomes" id="UP001497516">
    <property type="component" value="Chromosome 3"/>
</dbReference>
<accession>A0AAV2DZI3</accession>
<feature type="compositionally biased region" description="Basic and acidic residues" evidence="1">
    <location>
        <begin position="62"/>
        <end position="79"/>
    </location>
</feature>